<keyword evidence="2" id="KW-1185">Reference proteome</keyword>
<evidence type="ECO:0000313" key="1">
    <source>
        <dbReference type="EMBL" id="AEX84736.1"/>
    </source>
</evidence>
<dbReference type="Proteomes" id="UP000007161">
    <property type="component" value="Chromosome"/>
</dbReference>
<protein>
    <submittedName>
        <fullName evidence="1">Uncharacterized protein</fullName>
    </submittedName>
</protein>
<dbReference type="KEGG" id="mpz:Marpi_0285"/>
<dbReference type="AlphaFoldDB" id="H2J408"/>
<dbReference type="EMBL" id="CP003257">
    <property type="protein sequence ID" value="AEX84736.1"/>
    <property type="molecule type" value="Genomic_DNA"/>
</dbReference>
<proteinExistence type="predicted"/>
<accession>H2J408</accession>
<sequence>MNKLAFVRFELLQFDSGRSVSTSCDNLAQIKVNCC</sequence>
<dbReference type="STRING" id="443254.Marpi_0285"/>
<organism evidence="1 2">
    <name type="scientific">Marinitoga piezophila (strain DSM 14283 / JCM 11233 / KA3)</name>
    <dbReference type="NCBI Taxonomy" id="443254"/>
    <lineage>
        <taxon>Bacteria</taxon>
        <taxon>Thermotogati</taxon>
        <taxon>Thermotogota</taxon>
        <taxon>Thermotogae</taxon>
        <taxon>Petrotogales</taxon>
        <taxon>Petrotogaceae</taxon>
        <taxon>Marinitoga</taxon>
    </lineage>
</organism>
<gene>
    <name evidence="1" type="ordered locus">Marpi_0285</name>
</gene>
<name>H2J408_MARPK</name>
<reference evidence="2" key="2">
    <citation type="submission" date="2012-01" db="EMBL/GenBank/DDBJ databases">
        <title>Complete sequence of chromosome of Marinitoga piezophila KA3.</title>
        <authorList>
            <person name="Lucas S."/>
            <person name="Han J."/>
            <person name="Lapidus A."/>
            <person name="Cheng J.-F."/>
            <person name="Goodwin L."/>
            <person name="Pitluck S."/>
            <person name="Peters L."/>
            <person name="Mikhailova N."/>
            <person name="Teshima H."/>
            <person name="Detter J.C."/>
            <person name="Han C."/>
            <person name="Tapia R."/>
            <person name="Land M."/>
            <person name="Hauser L."/>
            <person name="Kyrpides N."/>
            <person name="Ivanova N."/>
            <person name="Pagani I."/>
            <person name="Jebbar M."/>
            <person name="Vannier P."/>
            <person name="Oger P."/>
            <person name="Cario A."/>
            <person name="Bartlett D."/>
            <person name="Noll K.M."/>
            <person name="Woyke T."/>
        </authorList>
    </citation>
    <scope>NUCLEOTIDE SEQUENCE [LARGE SCALE GENOMIC DNA]</scope>
    <source>
        <strain evidence="2">DSM 14283 / JCM 11233 / KA3</strain>
    </source>
</reference>
<dbReference type="HOGENOM" id="CLU_3365805_0_0_0"/>
<evidence type="ECO:0000313" key="2">
    <source>
        <dbReference type="Proteomes" id="UP000007161"/>
    </source>
</evidence>
<reference evidence="1 2" key="1">
    <citation type="journal article" date="2012" name="J. Bacteriol.">
        <title>Complete Genome Sequence of the Thermophilic, Piezophilic, Heterotrophic Bacterium Marinitoga piezophila KA3.</title>
        <authorList>
            <person name="Lucas S."/>
            <person name="Han J."/>
            <person name="Lapidus A."/>
            <person name="Cheng J.F."/>
            <person name="Goodwin L.A."/>
            <person name="Pitluck S."/>
            <person name="Peters L."/>
            <person name="Mikhailova N."/>
            <person name="Teshima H."/>
            <person name="Detter J.C."/>
            <person name="Han C."/>
            <person name="Tapia R."/>
            <person name="Land M."/>
            <person name="Hauser L."/>
            <person name="Kyrpides N.C."/>
            <person name="Ivanova N."/>
            <person name="Pagani I."/>
            <person name="Vannier P."/>
            <person name="Oger P."/>
            <person name="Bartlett D.H."/>
            <person name="Noll K.M."/>
            <person name="Woyke T."/>
            <person name="Jebbar M."/>
        </authorList>
    </citation>
    <scope>NUCLEOTIDE SEQUENCE [LARGE SCALE GENOMIC DNA]</scope>
    <source>
        <strain evidence="2">DSM 14283 / JCM 11233 / KA3</strain>
    </source>
</reference>